<sequence length="156" mass="16830">MFDGENNELRLANLVEAMTAMILGCREDEESSEGGDALDFLLCSTLNLDHGIKRSVRELLEAAFGKSDSGDIAAPEAALARHGIFVCAKKKVFAVRSGPSSPAAMLFGQTKWRKGAHVSVLLKISGVEKPPSALRFGRGKQQRVLTVPTSLIFNED</sequence>
<protein>
    <submittedName>
        <fullName evidence="1">Uncharacterized protein</fullName>
    </submittedName>
</protein>
<evidence type="ECO:0000313" key="1">
    <source>
        <dbReference type="EMBL" id="AGI68744.1"/>
    </source>
</evidence>
<name>M9R7U4_9RHOB</name>
<dbReference type="KEGG" id="oat:OAN307_c32250"/>
<reference evidence="1 2" key="1">
    <citation type="journal article" date="2013" name="PLoS ONE">
        <title>Poles Apart: Arctic and Antarctic Octadecabacter strains Share High Genome Plasticity and a New Type of Xanthorhodopsin.</title>
        <authorList>
            <person name="Vollmers J."/>
            <person name="Voget S."/>
            <person name="Dietrich S."/>
            <person name="Gollnow K."/>
            <person name="Smits M."/>
            <person name="Meyer K."/>
            <person name="Brinkhoff T."/>
            <person name="Simon M."/>
            <person name="Daniel R."/>
        </authorList>
    </citation>
    <scope>NUCLEOTIDE SEQUENCE [LARGE SCALE GENOMIC DNA]</scope>
    <source>
        <strain evidence="1 2">307</strain>
    </source>
</reference>
<gene>
    <name evidence="1" type="ORF">OAN307_c32250</name>
</gene>
<evidence type="ECO:0000313" key="2">
    <source>
        <dbReference type="Proteomes" id="UP000005307"/>
    </source>
</evidence>
<accession>M9R7U4</accession>
<dbReference type="RefSeq" id="WP_015500723.1">
    <property type="nucleotide sequence ID" value="NC_020911.1"/>
</dbReference>
<proteinExistence type="predicted"/>
<organism evidence="1 2">
    <name type="scientific">Octadecabacter antarcticus 307</name>
    <dbReference type="NCBI Taxonomy" id="391626"/>
    <lineage>
        <taxon>Bacteria</taxon>
        <taxon>Pseudomonadati</taxon>
        <taxon>Pseudomonadota</taxon>
        <taxon>Alphaproteobacteria</taxon>
        <taxon>Rhodobacterales</taxon>
        <taxon>Roseobacteraceae</taxon>
        <taxon>Octadecabacter</taxon>
    </lineage>
</organism>
<dbReference type="Proteomes" id="UP000005307">
    <property type="component" value="Chromosome"/>
</dbReference>
<dbReference type="eggNOG" id="COG0464">
    <property type="taxonomic scope" value="Bacteria"/>
</dbReference>
<dbReference type="HOGENOM" id="CLU_1684783_0_0_5"/>
<keyword evidence="2" id="KW-1185">Reference proteome</keyword>
<dbReference type="EMBL" id="CP003740">
    <property type="protein sequence ID" value="AGI68744.1"/>
    <property type="molecule type" value="Genomic_DNA"/>
</dbReference>
<dbReference type="AlphaFoldDB" id="M9R7U4"/>
<dbReference type="OrthoDB" id="7208869at2"/>